<dbReference type="Gene3D" id="2.60.120.10">
    <property type="entry name" value="Jelly Rolls"/>
    <property type="match status" value="1"/>
</dbReference>
<dbReference type="SUPFAM" id="SSF51182">
    <property type="entry name" value="RmlC-like cupins"/>
    <property type="match status" value="1"/>
</dbReference>
<reference evidence="1 2" key="1">
    <citation type="journal article" date="2016" name="Nat. Commun.">
        <title>Thousands of microbial genomes shed light on interconnected biogeochemical processes in an aquifer system.</title>
        <authorList>
            <person name="Anantharaman K."/>
            <person name="Brown C.T."/>
            <person name="Hug L.A."/>
            <person name="Sharon I."/>
            <person name="Castelle C.J."/>
            <person name="Probst A.J."/>
            <person name="Thomas B.C."/>
            <person name="Singh A."/>
            <person name="Wilkins M.J."/>
            <person name="Karaoz U."/>
            <person name="Brodie E.L."/>
            <person name="Williams K.H."/>
            <person name="Hubbard S.S."/>
            <person name="Banfield J.F."/>
        </authorList>
    </citation>
    <scope>NUCLEOTIDE SEQUENCE [LARGE SCALE GENOMIC DNA]</scope>
</reference>
<gene>
    <name evidence="1" type="ORF">A3B93_00060</name>
</gene>
<evidence type="ECO:0000313" key="2">
    <source>
        <dbReference type="Proteomes" id="UP000179880"/>
    </source>
</evidence>
<evidence type="ECO:0000313" key="1">
    <source>
        <dbReference type="EMBL" id="OGI82278.1"/>
    </source>
</evidence>
<comment type="caution">
    <text evidence="1">The sequence shown here is derived from an EMBL/GenBank/DDBJ whole genome shotgun (WGS) entry which is preliminary data.</text>
</comment>
<dbReference type="InterPro" id="IPR014710">
    <property type="entry name" value="RmlC-like_jellyroll"/>
</dbReference>
<evidence type="ECO:0008006" key="3">
    <source>
        <dbReference type="Google" id="ProtNLM"/>
    </source>
</evidence>
<protein>
    <recommendedName>
        <fullName evidence="3">Cupin 2 conserved barrel domain-containing protein</fullName>
    </recommendedName>
</protein>
<organism evidence="1 2">
    <name type="scientific">Candidatus Nomurabacteria bacterium RIFCSPHIGHO2_02_FULL_42_24</name>
    <dbReference type="NCBI Taxonomy" id="1801757"/>
    <lineage>
        <taxon>Bacteria</taxon>
        <taxon>Candidatus Nomuraibacteriota</taxon>
    </lineage>
</organism>
<dbReference type="EMBL" id="MFUH01000006">
    <property type="protein sequence ID" value="OGI82278.1"/>
    <property type="molecule type" value="Genomic_DNA"/>
</dbReference>
<dbReference type="InterPro" id="IPR011051">
    <property type="entry name" value="RmlC_Cupin_sf"/>
</dbReference>
<dbReference type="AlphaFoldDB" id="A0A1F6WK74"/>
<name>A0A1F6WK74_9BACT</name>
<dbReference type="Proteomes" id="UP000179880">
    <property type="component" value="Unassembled WGS sequence"/>
</dbReference>
<proteinExistence type="predicted"/>
<sequence>MKKWAVIRGKEIKEILKTTPTKGKRQLEPLKSRLIAGEIPFGVMEDSEVVETESEIHKHEGDLWFCLEGETEFICGGKLIDSRVRDNSNDKELYGTGIEGGEKVILCPGDWLWIPAGVPHLHRSSETARLVIVKVPSAR</sequence>
<accession>A0A1F6WK74</accession>